<dbReference type="Proteomes" id="UP001232536">
    <property type="component" value="Unassembled WGS sequence"/>
</dbReference>
<dbReference type="InterPro" id="IPR016181">
    <property type="entry name" value="Acyl_CoA_acyltransferase"/>
</dbReference>
<protein>
    <submittedName>
        <fullName evidence="4">GNAT family N-acetyltransferase</fullName>
    </submittedName>
</protein>
<reference evidence="4 5" key="1">
    <citation type="submission" date="2023-07" db="EMBL/GenBank/DDBJ databases">
        <title>Description of novel actinomycetes strains, isolated from tidal flat sediment.</title>
        <authorList>
            <person name="Lu C."/>
        </authorList>
    </citation>
    <scope>NUCLEOTIDE SEQUENCE [LARGE SCALE GENOMIC DNA]</scope>
    <source>
        <strain evidence="4 5">SYSU T00b441</strain>
    </source>
</reference>
<evidence type="ECO:0000256" key="1">
    <source>
        <dbReference type="ARBA" id="ARBA00022679"/>
    </source>
</evidence>
<dbReference type="SUPFAM" id="SSF55729">
    <property type="entry name" value="Acyl-CoA N-acyltransferases (Nat)"/>
    <property type="match status" value="1"/>
</dbReference>
<sequence>MTDPAAAELVAEYFAFRARGWPDATTRYRPTQPDAAAFAPPGGAFLLVRDEGGPAGCGGVRLLTPGRAEVKHLYLRERVRGRGWGRLLLAALEEHAAHLGAREVVLDTHASLGPAQGLYRSSGYREIAAYNDNPNATHWFGKALPADA</sequence>
<dbReference type="Gene3D" id="3.40.630.30">
    <property type="match status" value="1"/>
</dbReference>
<dbReference type="InterPro" id="IPR050832">
    <property type="entry name" value="Bact_Acetyltransf"/>
</dbReference>
<gene>
    <name evidence="4" type="ORF">Q6348_10000</name>
</gene>
<evidence type="ECO:0000259" key="3">
    <source>
        <dbReference type="PROSITE" id="PS51186"/>
    </source>
</evidence>
<keyword evidence="5" id="KW-1185">Reference proteome</keyword>
<dbReference type="CDD" id="cd04301">
    <property type="entry name" value="NAT_SF"/>
    <property type="match status" value="1"/>
</dbReference>
<keyword evidence="1" id="KW-0808">Transferase</keyword>
<proteinExistence type="predicted"/>
<dbReference type="InterPro" id="IPR000182">
    <property type="entry name" value="GNAT_dom"/>
</dbReference>
<evidence type="ECO:0000313" key="4">
    <source>
        <dbReference type="EMBL" id="MDO8107526.1"/>
    </source>
</evidence>
<dbReference type="PROSITE" id="PS51186">
    <property type="entry name" value="GNAT"/>
    <property type="match status" value="1"/>
</dbReference>
<accession>A0ABT9DAK0</accession>
<feature type="domain" description="N-acetyltransferase" evidence="3">
    <location>
        <begin position="1"/>
        <end position="145"/>
    </location>
</feature>
<comment type="caution">
    <text evidence="4">The sequence shown here is derived from an EMBL/GenBank/DDBJ whole genome shotgun (WGS) entry which is preliminary data.</text>
</comment>
<dbReference type="EMBL" id="JAUQYP010000001">
    <property type="protein sequence ID" value="MDO8107526.1"/>
    <property type="molecule type" value="Genomic_DNA"/>
</dbReference>
<dbReference type="PANTHER" id="PTHR43877">
    <property type="entry name" value="AMINOALKYLPHOSPHONATE N-ACETYLTRANSFERASE-RELATED-RELATED"/>
    <property type="match status" value="1"/>
</dbReference>
<keyword evidence="2" id="KW-0012">Acyltransferase</keyword>
<dbReference type="PANTHER" id="PTHR43877:SF2">
    <property type="entry name" value="AMINOALKYLPHOSPHONATE N-ACETYLTRANSFERASE-RELATED"/>
    <property type="match status" value="1"/>
</dbReference>
<dbReference type="RefSeq" id="WP_304601147.1">
    <property type="nucleotide sequence ID" value="NZ_JAUQYP010000001.1"/>
</dbReference>
<evidence type="ECO:0000313" key="5">
    <source>
        <dbReference type="Proteomes" id="UP001232536"/>
    </source>
</evidence>
<evidence type="ECO:0000256" key="2">
    <source>
        <dbReference type="ARBA" id="ARBA00023315"/>
    </source>
</evidence>
<name>A0ABT9DAK0_9CELL</name>
<dbReference type="Pfam" id="PF00583">
    <property type="entry name" value="Acetyltransf_1"/>
    <property type="match status" value="1"/>
</dbReference>
<organism evidence="4 5">
    <name type="scientific">Actinotalea lenta</name>
    <dbReference type="NCBI Taxonomy" id="3064654"/>
    <lineage>
        <taxon>Bacteria</taxon>
        <taxon>Bacillati</taxon>
        <taxon>Actinomycetota</taxon>
        <taxon>Actinomycetes</taxon>
        <taxon>Micrococcales</taxon>
        <taxon>Cellulomonadaceae</taxon>
        <taxon>Actinotalea</taxon>
    </lineage>
</organism>